<sequence>MRTTGAPQGRKLRRGLHPRGPQPAGARPLRVASGAAECAVLVGLDQSGNGEGALEELARLAETAGASVAGTIVQRRSRPDPATFVGSGKVEAIRARVLETGADLVIFDHELSPAQQRNLERHLHTKVLDRTALVLDIFAQRARTREGYLQVELAQMTYLLPRLTGRGVVLSRLGGGIGTRGPGETKLEADRRRIRARITDLQRAIGAMRQHRRLQRQAREDAALPVVALIGYTNAGKSSLLNSLTDARVMTADKLFATLDPTVRKALLPNHRPVLFVDTVGFIQKLPHDLVAAFRATLEEVVEADLLVHVIDGSHPRW</sequence>
<dbReference type="InterPro" id="IPR025121">
    <property type="entry name" value="GTPase_HflX_N"/>
</dbReference>
<keyword evidence="5 8" id="KW-0460">Magnesium</keyword>
<dbReference type="PROSITE" id="PS51705">
    <property type="entry name" value="G_HFLX"/>
    <property type="match status" value="1"/>
</dbReference>
<proteinExistence type="inferred from homology"/>
<dbReference type="CDD" id="cd01878">
    <property type="entry name" value="HflX"/>
    <property type="match status" value="1"/>
</dbReference>
<organism evidence="11 12">
    <name type="scientific">Candidatus Segetimicrobium genomatis</name>
    <dbReference type="NCBI Taxonomy" id="2569760"/>
    <lineage>
        <taxon>Bacteria</taxon>
        <taxon>Bacillati</taxon>
        <taxon>Candidatus Sysuimicrobiota</taxon>
        <taxon>Candidatus Sysuimicrobiia</taxon>
        <taxon>Candidatus Sysuimicrobiales</taxon>
        <taxon>Candidatus Segetimicrobiaceae</taxon>
        <taxon>Candidatus Segetimicrobium</taxon>
    </lineage>
</organism>
<dbReference type="GO" id="GO:0043022">
    <property type="term" value="F:ribosome binding"/>
    <property type="evidence" value="ECO:0007669"/>
    <property type="project" value="TreeGrafter"/>
</dbReference>
<dbReference type="SUPFAM" id="SSF52540">
    <property type="entry name" value="P-loop containing nucleoside triphosphate hydrolases"/>
    <property type="match status" value="1"/>
</dbReference>
<dbReference type="GO" id="GO:0005525">
    <property type="term" value="F:GTP binding"/>
    <property type="evidence" value="ECO:0007669"/>
    <property type="project" value="UniProtKB-KW"/>
</dbReference>
<dbReference type="Proteomes" id="UP000320048">
    <property type="component" value="Unassembled WGS sequence"/>
</dbReference>
<dbReference type="Gene3D" id="3.40.50.300">
    <property type="entry name" value="P-loop containing nucleotide triphosphate hydrolases"/>
    <property type="match status" value="1"/>
</dbReference>
<dbReference type="HAMAP" id="MF_00900">
    <property type="entry name" value="GTPase_HflX"/>
    <property type="match status" value="1"/>
</dbReference>
<dbReference type="EMBL" id="VBAO01000336">
    <property type="protein sequence ID" value="TMI78863.1"/>
    <property type="molecule type" value="Genomic_DNA"/>
</dbReference>
<comment type="subcellular location">
    <subcellularLocation>
        <location evidence="1">Cytoplasm</location>
    </subcellularLocation>
</comment>
<evidence type="ECO:0000259" key="10">
    <source>
        <dbReference type="PROSITE" id="PS51705"/>
    </source>
</evidence>
<dbReference type="PANTHER" id="PTHR10229">
    <property type="entry name" value="GTP-BINDING PROTEIN HFLX"/>
    <property type="match status" value="1"/>
</dbReference>
<dbReference type="Pfam" id="PF16360">
    <property type="entry name" value="GTP-bdg_M"/>
    <property type="match status" value="1"/>
</dbReference>
<comment type="caution">
    <text evidence="11">The sequence shown here is derived from an EMBL/GenBank/DDBJ whole genome shotgun (WGS) entry which is preliminary data.</text>
</comment>
<evidence type="ECO:0000256" key="7">
    <source>
        <dbReference type="PIRSR" id="PIRSR006809-1"/>
    </source>
</evidence>
<dbReference type="InterPro" id="IPR042108">
    <property type="entry name" value="GTPase_HflX_N_sf"/>
</dbReference>
<keyword evidence="3 8" id="KW-0479">Metal-binding</keyword>
<evidence type="ECO:0000256" key="4">
    <source>
        <dbReference type="ARBA" id="ARBA00022741"/>
    </source>
</evidence>
<dbReference type="PANTHER" id="PTHR10229:SF0">
    <property type="entry name" value="GTP-BINDING PROTEIN 6-RELATED"/>
    <property type="match status" value="1"/>
</dbReference>
<evidence type="ECO:0000313" key="12">
    <source>
        <dbReference type="Proteomes" id="UP000320048"/>
    </source>
</evidence>
<accession>A0A537J5W0</accession>
<evidence type="ECO:0000256" key="8">
    <source>
        <dbReference type="PIRSR" id="PIRSR006809-2"/>
    </source>
</evidence>
<dbReference type="NCBIfam" id="TIGR03156">
    <property type="entry name" value="GTP_HflX"/>
    <property type="match status" value="1"/>
</dbReference>
<feature type="binding site" evidence="7">
    <location>
        <begin position="278"/>
        <end position="281"/>
    </location>
    <ligand>
        <name>GTP</name>
        <dbReference type="ChEBI" id="CHEBI:37565"/>
    </ligand>
</feature>
<protein>
    <submittedName>
        <fullName evidence="11">GTPase HflX</fullName>
    </submittedName>
</protein>
<feature type="binding site" evidence="8">
    <location>
        <position position="238"/>
    </location>
    <ligand>
        <name>Mg(2+)</name>
        <dbReference type="ChEBI" id="CHEBI:18420"/>
    </ligand>
</feature>
<feature type="binding site" evidence="7">
    <location>
        <begin position="231"/>
        <end position="238"/>
    </location>
    <ligand>
        <name>GTP</name>
        <dbReference type="ChEBI" id="CHEBI:37565"/>
    </ligand>
</feature>
<dbReference type="PRINTS" id="PR00326">
    <property type="entry name" value="GTP1OBG"/>
</dbReference>
<feature type="non-terminal residue" evidence="11">
    <location>
        <position position="318"/>
    </location>
</feature>
<keyword evidence="2" id="KW-0963">Cytoplasm</keyword>
<dbReference type="GO" id="GO:0005737">
    <property type="term" value="C:cytoplasm"/>
    <property type="evidence" value="ECO:0007669"/>
    <property type="project" value="UniProtKB-SubCell"/>
</dbReference>
<feature type="binding site" evidence="7">
    <location>
        <begin position="256"/>
        <end position="260"/>
    </location>
    <ligand>
        <name>GTP</name>
        <dbReference type="ChEBI" id="CHEBI:37565"/>
    </ligand>
</feature>
<dbReference type="InterPro" id="IPR027417">
    <property type="entry name" value="P-loop_NTPase"/>
</dbReference>
<dbReference type="GO" id="GO:0046872">
    <property type="term" value="F:metal ion binding"/>
    <property type="evidence" value="ECO:0007669"/>
    <property type="project" value="UniProtKB-KW"/>
</dbReference>
<keyword evidence="4 7" id="KW-0547">Nucleotide-binding</keyword>
<dbReference type="FunFam" id="3.40.50.11060:FF:000001">
    <property type="entry name" value="GTPase HflX"/>
    <property type="match status" value="1"/>
</dbReference>
<evidence type="ECO:0000256" key="2">
    <source>
        <dbReference type="ARBA" id="ARBA00022490"/>
    </source>
</evidence>
<evidence type="ECO:0000256" key="3">
    <source>
        <dbReference type="ARBA" id="ARBA00022723"/>
    </source>
</evidence>
<dbReference type="PIRSF" id="PIRSF006809">
    <property type="entry name" value="GTP-binding_hflX_prd"/>
    <property type="match status" value="1"/>
</dbReference>
<feature type="region of interest" description="Disordered" evidence="9">
    <location>
        <begin position="1"/>
        <end position="27"/>
    </location>
</feature>
<evidence type="ECO:0000256" key="5">
    <source>
        <dbReference type="ARBA" id="ARBA00022842"/>
    </source>
</evidence>
<keyword evidence="6 7" id="KW-0342">GTP-binding</keyword>
<evidence type="ECO:0000256" key="1">
    <source>
        <dbReference type="ARBA" id="ARBA00004496"/>
    </source>
</evidence>
<dbReference type="InterPro" id="IPR030394">
    <property type="entry name" value="G_HFLX_dom"/>
</dbReference>
<dbReference type="Gene3D" id="6.10.250.2860">
    <property type="match status" value="1"/>
</dbReference>
<dbReference type="AlphaFoldDB" id="A0A537J5W0"/>
<feature type="binding site" evidence="8">
    <location>
        <position position="258"/>
    </location>
    <ligand>
        <name>Mg(2+)</name>
        <dbReference type="ChEBI" id="CHEBI:18420"/>
    </ligand>
</feature>
<dbReference type="Pfam" id="PF13167">
    <property type="entry name" value="GTP-bdg_N"/>
    <property type="match status" value="1"/>
</dbReference>
<evidence type="ECO:0000256" key="9">
    <source>
        <dbReference type="SAM" id="MobiDB-lite"/>
    </source>
</evidence>
<feature type="domain" description="Hflx-type G" evidence="10">
    <location>
        <begin position="225"/>
        <end position="318"/>
    </location>
</feature>
<evidence type="ECO:0000313" key="11">
    <source>
        <dbReference type="EMBL" id="TMI78863.1"/>
    </source>
</evidence>
<dbReference type="InterPro" id="IPR016496">
    <property type="entry name" value="GTPase_HflX"/>
</dbReference>
<dbReference type="InterPro" id="IPR032305">
    <property type="entry name" value="GTP-bd_M"/>
</dbReference>
<name>A0A537J5W0_9BACT</name>
<gene>
    <name evidence="11" type="primary">hflX</name>
    <name evidence="11" type="ORF">E6H04_11685</name>
</gene>
<evidence type="ECO:0000256" key="6">
    <source>
        <dbReference type="ARBA" id="ARBA00023134"/>
    </source>
</evidence>
<dbReference type="InterPro" id="IPR006073">
    <property type="entry name" value="GTP-bd"/>
</dbReference>
<dbReference type="Pfam" id="PF01926">
    <property type="entry name" value="MMR_HSR1"/>
    <property type="match status" value="1"/>
</dbReference>
<reference evidence="11 12" key="1">
    <citation type="journal article" date="2019" name="Nat. Microbiol.">
        <title>Mediterranean grassland soil C-N compound turnover is dependent on rainfall and depth, and is mediated by genomically divergent microorganisms.</title>
        <authorList>
            <person name="Diamond S."/>
            <person name="Andeer P.F."/>
            <person name="Li Z."/>
            <person name="Crits-Christoph A."/>
            <person name="Burstein D."/>
            <person name="Anantharaman K."/>
            <person name="Lane K.R."/>
            <person name="Thomas B.C."/>
            <person name="Pan C."/>
            <person name="Northen T.R."/>
            <person name="Banfield J.F."/>
        </authorList>
    </citation>
    <scope>NUCLEOTIDE SEQUENCE [LARGE SCALE GENOMIC DNA]</scope>
    <source>
        <strain evidence="11">NP_7</strain>
    </source>
</reference>
<comment type="cofactor">
    <cofactor evidence="8">
        <name>Mg(2+)</name>
        <dbReference type="ChEBI" id="CHEBI:18420"/>
    </cofactor>
</comment>
<dbReference type="Gene3D" id="3.40.50.11060">
    <property type="entry name" value="GTPase HflX, N-terminal domain"/>
    <property type="match status" value="1"/>
</dbReference>